<reference evidence="1 2" key="1">
    <citation type="journal article" date="2025" name="Int. J. Syst. Evol. Microbiol.">
        <title>Desulfovibrio falkowii sp. nov., Porphyromonas miyakawae sp. nov., Mediterraneibacter flintii sp. nov. and Owariibacterium komagatae gen. nov., sp. nov., isolated from human faeces.</title>
        <authorList>
            <person name="Hamaguchi T."/>
            <person name="Ohara M."/>
            <person name="Hisatomi A."/>
            <person name="Sekiguchi K."/>
            <person name="Takeda J.I."/>
            <person name="Ueyama J."/>
            <person name="Ito M."/>
            <person name="Nishiwaki H."/>
            <person name="Ogi T."/>
            <person name="Hirayama M."/>
            <person name="Ohkuma M."/>
            <person name="Sakamoto M."/>
            <person name="Ohno K."/>
        </authorList>
    </citation>
    <scope>NUCLEOTIDE SEQUENCE [LARGE SCALE GENOMIC DNA]</scope>
    <source>
        <strain evidence="1 2">13CB8C</strain>
    </source>
</reference>
<keyword evidence="2" id="KW-1185">Reference proteome</keyword>
<dbReference type="Proteomes" id="UP001628192">
    <property type="component" value="Unassembled WGS sequence"/>
</dbReference>
<evidence type="ECO:0000313" key="1">
    <source>
        <dbReference type="EMBL" id="GAB1253939.1"/>
    </source>
</evidence>
<accession>A0ABQ0E870</accession>
<comment type="caution">
    <text evidence="1">The sequence shown here is derived from an EMBL/GenBank/DDBJ whole genome shotgun (WGS) entry which is preliminary data.</text>
</comment>
<organism evidence="1 2">
    <name type="scientific">Desulfovibrio falkowii</name>
    <dbReference type="NCBI Taxonomy" id="3136602"/>
    <lineage>
        <taxon>Bacteria</taxon>
        <taxon>Pseudomonadati</taxon>
        <taxon>Thermodesulfobacteriota</taxon>
        <taxon>Desulfovibrionia</taxon>
        <taxon>Desulfovibrionales</taxon>
        <taxon>Desulfovibrionaceae</taxon>
        <taxon>Desulfovibrio</taxon>
    </lineage>
</organism>
<gene>
    <name evidence="1" type="ORF">Defa_14260</name>
</gene>
<name>A0ABQ0E870_9BACT</name>
<proteinExistence type="predicted"/>
<dbReference type="EMBL" id="BAAFSG010000001">
    <property type="protein sequence ID" value="GAB1253939.1"/>
    <property type="molecule type" value="Genomic_DNA"/>
</dbReference>
<evidence type="ECO:0000313" key="2">
    <source>
        <dbReference type="Proteomes" id="UP001628192"/>
    </source>
</evidence>
<protein>
    <submittedName>
        <fullName evidence="1">Uncharacterized protein</fullName>
    </submittedName>
</protein>
<sequence length="106" mass="11975">MLDRQTYPLEIARKVLKPETINDVRSGGYTSLGYSILDRWALNSPEELKKLEAMGNFDFDLKLYGQQQIEARALSSETARQASLRGMSDSEILESMGIDMSLKITK</sequence>